<name>A0A8K1C6A0_PYTOL</name>
<evidence type="ECO:0000259" key="6">
    <source>
        <dbReference type="Pfam" id="PF20649"/>
    </source>
</evidence>
<comment type="subcellular location">
    <subcellularLocation>
        <location evidence="1">Golgi apparatus membrane</location>
        <topology evidence="1">Peripheral membrane protein</topology>
    </subcellularLocation>
</comment>
<dbReference type="GO" id="GO:0000139">
    <property type="term" value="C:Golgi membrane"/>
    <property type="evidence" value="ECO:0007669"/>
    <property type="project" value="UniProtKB-SubCell"/>
</dbReference>
<evidence type="ECO:0000313" key="8">
    <source>
        <dbReference type="Proteomes" id="UP000794436"/>
    </source>
</evidence>
<dbReference type="OrthoDB" id="18786at2759"/>
<comment type="caution">
    <text evidence="7">The sequence shown here is derived from an EMBL/GenBank/DDBJ whole genome shotgun (WGS) entry which is preliminary data.</text>
</comment>
<dbReference type="Pfam" id="PF10392">
    <property type="entry name" value="COG5_N"/>
    <property type="match status" value="1"/>
</dbReference>
<dbReference type="Proteomes" id="UP000794436">
    <property type="component" value="Unassembled WGS sequence"/>
</dbReference>
<gene>
    <name evidence="7" type="ORF">Poli38472_003247</name>
</gene>
<evidence type="ECO:0000256" key="2">
    <source>
        <dbReference type="ARBA" id="ARBA00020974"/>
    </source>
</evidence>
<keyword evidence="8" id="KW-1185">Reference proteome</keyword>
<dbReference type="InterPro" id="IPR049176">
    <property type="entry name" value="COG5_N"/>
</dbReference>
<dbReference type="GO" id="GO:0017119">
    <property type="term" value="C:Golgi transport complex"/>
    <property type="evidence" value="ECO:0007669"/>
    <property type="project" value="InterPro"/>
</dbReference>
<reference evidence="7" key="1">
    <citation type="submission" date="2019-03" db="EMBL/GenBank/DDBJ databases">
        <title>Long read genome sequence of the mycoparasitic Pythium oligandrum ATCC 38472 isolated from sugarbeet rhizosphere.</title>
        <authorList>
            <person name="Gaulin E."/>
        </authorList>
    </citation>
    <scope>NUCLEOTIDE SEQUENCE</scope>
    <source>
        <strain evidence="7">ATCC 38472_TT</strain>
    </source>
</reference>
<keyword evidence="4" id="KW-0472">Membrane</keyword>
<evidence type="ECO:0000256" key="1">
    <source>
        <dbReference type="ARBA" id="ARBA00004395"/>
    </source>
</evidence>
<accession>A0A8K1C6A0</accession>
<dbReference type="PANTHER" id="PTHR13228:SF3">
    <property type="entry name" value="CONSERVED OLIGOMERIC GOLGI COMPLEX SUBUNIT 5"/>
    <property type="match status" value="1"/>
</dbReference>
<dbReference type="InterPro" id="IPR019465">
    <property type="entry name" value="Cog5"/>
</dbReference>
<dbReference type="InterPro" id="IPR048485">
    <property type="entry name" value="COG5_helical"/>
</dbReference>
<proteinExistence type="predicted"/>
<feature type="domain" description="Conserved oligomeric Golgi complex subunit 5 N-terminal" evidence="5">
    <location>
        <begin position="82"/>
        <end position="178"/>
    </location>
</feature>
<dbReference type="PANTHER" id="PTHR13228">
    <property type="entry name" value="CONSERVED OLIGOMERIC GOLGI COMPLEX COMPONENT 5"/>
    <property type="match status" value="1"/>
</dbReference>
<dbReference type="AlphaFoldDB" id="A0A8K1C6A0"/>
<protein>
    <recommendedName>
        <fullName evidence="2">Conserved oligomeric Golgi complex subunit 5</fullName>
    </recommendedName>
</protein>
<evidence type="ECO:0000259" key="5">
    <source>
        <dbReference type="Pfam" id="PF10392"/>
    </source>
</evidence>
<sequence length="914" mass="101455">MEAIVKELRKDEETTLTTLRVFVAVCVAQLSVFLASDCNVSAIASEVVAKDSAGSNGATDAARQRAQSFSLYDGGSNSERFIQRIDDVVQRIDRVITEHISEHHTALLEHVGSVDGLQGQVASIQGSVHVVKQVVHDLEATVRAQHDRLARDIQKHRNVEKCGELVRRLLRFQQLAERVLGSSVGDGKANGSGDAAARQNAELVTVAVAIREIESLTADLHFEDLSVVRRALPNIRRTSNAIRRDVRNHLKTGVQRLSQADVGEALQILFYLGSLTETVQTTVNGVIQEVERKCGAVIAEERLVTRNAANGTEVTVQKADIWRAIQEVFECVRVHALQVWNLQRVLAKMIDPSTGRNFLDMVIEKDEPTLFATFWEVSCAIVRELFSATLSYRSSVKTILIASYPRMREEGNRVLAELHAATAQRTDLLNENTTTSQHQNALHAIAGSAAERNQLLDAMTPLADAFIERCYRRIASPIELMFPQSANFHTSPPSRSDMQTLARTIFAEMELVGHDAVLIERVSQQIHKAVHLFCTTSKKILNTGKAAVALMPTYGRTANQAHNIALLSALYQLDDMITQLEARLGSTARGNAQTSTKLVPSSTQLQKQIKALQEKEFAPCHEQIQELQYTILGPYLQALAGVLESIFAKMHDESFADQTTSRDARGANAPIPATNPTGGSRYMSEFSSVFNVIIEEHIRRMPSVPCVTTSVSAFIARLMSVFIRHAALVRPLEENGKLRLANDMAQLELRLESVLPLRSLGAPYDELRAFRHLIFLESHSILRDSMVDKIRPSNVWHHLISRAPLELQLPHHMKRWSAARYVEWLDKTACTETMPSSAPVSFSPKTLPLGYPCLVHPKLSILAEKEAWKEVSKCLEAYVQRVGANPDAEISALYEILQESNAILLAGYELVSSR</sequence>
<keyword evidence="3" id="KW-0333">Golgi apparatus</keyword>
<feature type="domain" description="Conserved oligomeric Golgi complex subunit 5 helical" evidence="6">
    <location>
        <begin position="223"/>
        <end position="408"/>
    </location>
</feature>
<dbReference type="EMBL" id="SPLM01000144">
    <property type="protein sequence ID" value="TMW57322.1"/>
    <property type="molecule type" value="Genomic_DNA"/>
</dbReference>
<evidence type="ECO:0000256" key="3">
    <source>
        <dbReference type="ARBA" id="ARBA00023034"/>
    </source>
</evidence>
<dbReference type="Pfam" id="PF20649">
    <property type="entry name" value="COG5_C"/>
    <property type="match status" value="1"/>
</dbReference>
<evidence type="ECO:0000256" key="4">
    <source>
        <dbReference type="ARBA" id="ARBA00023136"/>
    </source>
</evidence>
<dbReference type="GO" id="GO:0006891">
    <property type="term" value="P:intra-Golgi vesicle-mediated transport"/>
    <property type="evidence" value="ECO:0007669"/>
    <property type="project" value="InterPro"/>
</dbReference>
<organism evidence="7 8">
    <name type="scientific">Pythium oligandrum</name>
    <name type="common">Mycoparasitic fungus</name>
    <dbReference type="NCBI Taxonomy" id="41045"/>
    <lineage>
        <taxon>Eukaryota</taxon>
        <taxon>Sar</taxon>
        <taxon>Stramenopiles</taxon>
        <taxon>Oomycota</taxon>
        <taxon>Peronosporomycetes</taxon>
        <taxon>Pythiales</taxon>
        <taxon>Pythiaceae</taxon>
        <taxon>Pythium</taxon>
    </lineage>
</organism>
<evidence type="ECO:0000313" key="7">
    <source>
        <dbReference type="EMBL" id="TMW57322.1"/>
    </source>
</evidence>